<evidence type="ECO:0000313" key="1">
    <source>
        <dbReference type="EMBL" id="TQE13764.1"/>
    </source>
</evidence>
<name>A0A540NRV8_MALBA</name>
<protein>
    <recommendedName>
        <fullName evidence="3">Retrotransposon Copia-like N-terminal domain-containing protein</fullName>
    </recommendedName>
</protein>
<organism evidence="1 2">
    <name type="scientific">Malus baccata</name>
    <name type="common">Siberian crab apple</name>
    <name type="synonym">Pyrus baccata</name>
    <dbReference type="NCBI Taxonomy" id="106549"/>
    <lineage>
        <taxon>Eukaryota</taxon>
        <taxon>Viridiplantae</taxon>
        <taxon>Streptophyta</taxon>
        <taxon>Embryophyta</taxon>
        <taxon>Tracheophyta</taxon>
        <taxon>Spermatophyta</taxon>
        <taxon>Magnoliopsida</taxon>
        <taxon>eudicotyledons</taxon>
        <taxon>Gunneridae</taxon>
        <taxon>Pentapetalae</taxon>
        <taxon>rosids</taxon>
        <taxon>fabids</taxon>
        <taxon>Rosales</taxon>
        <taxon>Rosaceae</taxon>
        <taxon>Amygdaloideae</taxon>
        <taxon>Maleae</taxon>
        <taxon>Malus</taxon>
    </lineage>
</organism>
<reference evidence="1 2" key="1">
    <citation type="journal article" date="2019" name="G3 (Bethesda)">
        <title>Sequencing of a Wild Apple (Malus baccata) Genome Unravels the Differences Between Cultivated and Wild Apple Species Regarding Disease Resistance and Cold Tolerance.</title>
        <authorList>
            <person name="Chen X."/>
        </authorList>
    </citation>
    <scope>NUCLEOTIDE SEQUENCE [LARGE SCALE GENOMIC DNA]</scope>
    <source>
        <strain evidence="2">cv. Shandingzi</strain>
        <tissue evidence="1">Leaves</tissue>
    </source>
</reference>
<dbReference type="Proteomes" id="UP000315295">
    <property type="component" value="Unassembled WGS sequence"/>
</dbReference>
<proteinExistence type="predicted"/>
<keyword evidence="2" id="KW-1185">Reference proteome</keyword>
<gene>
    <name evidence="1" type="ORF">C1H46_000771</name>
</gene>
<sequence length="114" mass="12818">MASQFKVENLLGTLTIKLRDDNFSKWAFQFQSVLKGYKLFGFFDGTNVCPPRFIISTETGVTNEVTVAYIEWEATNMAILSLLLATLTDEAMKYVLGCRIASEAWFNLAICICV</sequence>
<dbReference type="PANTHER" id="PTHR47481:SF31">
    <property type="entry name" value="OS01G0873500 PROTEIN"/>
    <property type="match status" value="1"/>
</dbReference>
<evidence type="ECO:0008006" key="3">
    <source>
        <dbReference type="Google" id="ProtNLM"/>
    </source>
</evidence>
<comment type="caution">
    <text evidence="1">The sequence shown here is derived from an EMBL/GenBank/DDBJ whole genome shotgun (WGS) entry which is preliminary data.</text>
</comment>
<evidence type="ECO:0000313" key="2">
    <source>
        <dbReference type="Proteomes" id="UP000315295"/>
    </source>
</evidence>
<accession>A0A540NRV8</accession>
<dbReference type="PANTHER" id="PTHR47481">
    <property type="match status" value="1"/>
</dbReference>
<dbReference type="EMBL" id="VIEB01000009">
    <property type="protein sequence ID" value="TQE13764.1"/>
    <property type="molecule type" value="Genomic_DNA"/>
</dbReference>
<dbReference type="AlphaFoldDB" id="A0A540NRV8"/>